<evidence type="ECO:0000313" key="2">
    <source>
        <dbReference type="Proteomes" id="UP000237105"/>
    </source>
</evidence>
<keyword evidence="2" id="KW-1185">Reference proteome</keyword>
<name>A0A2P5BR48_PARAD</name>
<proteinExistence type="predicted"/>
<gene>
    <name evidence="1" type="ORF">PanWU01x14_217960</name>
</gene>
<organism evidence="1 2">
    <name type="scientific">Parasponia andersonii</name>
    <name type="common">Sponia andersonii</name>
    <dbReference type="NCBI Taxonomy" id="3476"/>
    <lineage>
        <taxon>Eukaryota</taxon>
        <taxon>Viridiplantae</taxon>
        <taxon>Streptophyta</taxon>
        <taxon>Embryophyta</taxon>
        <taxon>Tracheophyta</taxon>
        <taxon>Spermatophyta</taxon>
        <taxon>Magnoliopsida</taxon>
        <taxon>eudicotyledons</taxon>
        <taxon>Gunneridae</taxon>
        <taxon>Pentapetalae</taxon>
        <taxon>rosids</taxon>
        <taxon>fabids</taxon>
        <taxon>Rosales</taxon>
        <taxon>Cannabaceae</taxon>
        <taxon>Parasponia</taxon>
    </lineage>
</organism>
<dbReference type="Proteomes" id="UP000237105">
    <property type="component" value="Unassembled WGS sequence"/>
</dbReference>
<dbReference type="OrthoDB" id="1934862at2759"/>
<protein>
    <submittedName>
        <fullName evidence="1">Uncharacterized protein</fullName>
    </submittedName>
</protein>
<dbReference type="Pfam" id="PF08284">
    <property type="entry name" value="RVP_2"/>
    <property type="match status" value="1"/>
</dbReference>
<reference evidence="2" key="1">
    <citation type="submission" date="2016-06" db="EMBL/GenBank/DDBJ databases">
        <title>Parallel loss of symbiosis genes in relatives of nitrogen-fixing non-legume Parasponia.</title>
        <authorList>
            <person name="Van Velzen R."/>
            <person name="Holmer R."/>
            <person name="Bu F."/>
            <person name="Rutten L."/>
            <person name="Van Zeijl A."/>
            <person name="Liu W."/>
            <person name="Santuari L."/>
            <person name="Cao Q."/>
            <person name="Sharma T."/>
            <person name="Shen D."/>
            <person name="Roswanjaya Y."/>
            <person name="Wardhani T."/>
            <person name="Kalhor M.S."/>
            <person name="Jansen J."/>
            <person name="Van den Hoogen J."/>
            <person name="Gungor B."/>
            <person name="Hartog M."/>
            <person name="Hontelez J."/>
            <person name="Verver J."/>
            <person name="Yang W.-C."/>
            <person name="Schijlen E."/>
            <person name="Repin R."/>
            <person name="Schilthuizen M."/>
            <person name="Schranz E."/>
            <person name="Heidstra R."/>
            <person name="Miyata K."/>
            <person name="Fedorova E."/>
            <person name="Kohlen W."/>
            <person name="Bisseling T."/>
            <person name="Smit S."/>
            <person name="Geurts R."/>
        </authorList>
    </citation>
    <scope>NUCLEOTIDE SEQUENCE [LARGE SCALE GENOMIC DNA]</scope>
    <source>
        <strain evidence="2">cv. WU1-14</strain>
    </source>
</reference>
<accession>A0A2P5BR48</accession>
<dbReference type="EMBL" id="JXTB01000236">
    <property type="protein sequence ID" value="PON51235.1"/>
    <property type="molecule type" value="Genomic_DNA"/>
</dbReference>
<comment type="caution">
    <text evidence="1">The sequence shown here is derived from an EMBL/GenBank/DDBJ whole genome shotgun (WGS) entry which is preliminary data.</text>
</comment>
<dbReference type="AlphaFoldDB" id="A0A2P5BR48"/>
<evidence type="ECO:0000313" key="1">
    <source>
        <dbReference type="EMBL" id="PON51235.1"/>
    </source>
</evidence>
<sequence length="142" mass="15036">MGTGLFMRGTGVCKGVALTLQSIGVVDDFFPSELGSADVILGMQWLTSLGNMQINWVICSGSLCKSLDPGICKSLDLDDVLSGNMVVVLQGDLGLCKSLDLGLCKSLVSLKVMMRTPHHEGQGMLLELSNFGSNTSTPPFHS</sequence>